<evidence type="ECO:0000313" key="3">
    <source>
        <dbReference type="Proteomes" id="UP000095651"/>
    </source>
</evidence>
<dbReference type="FunFam" id="3.30.1330.40:FF:000001">
    <property type="entry name" value="L-PSP family endoribonuclease"/>
    <property type="match status" value="1"/>
</dbReference>
<dbReference type="PROSITE" id="PS01094">
    <property type="entry name" value="UPF0076"/>
    <property type="match status" value="1"/>
</dbReference>
<dbReference type="Pfam" id="PF01042">
    <property type="entry name" value="Ribonuc_L-PSP"/>
    <property type="match status" value="1"/>
</dbReference>
<evidence type="ECO:0000256" key="1">
    <source>
        <dbReference type="ARBA" id="ARBA00010552"/>
    </source>
</evidence>
<dbReference type="InterPro" id="IPR006056">
    <property type="entry name" value="RidA"/>
</dbReference>
<dbReference type="InterPro" id="IPR035959">
    <property type="entry name" value="RutC-like_sf"/>
</dbReference>
<organism evidence="2 3">
    <name type="scientific">Hungatella hathewayi</name>
    <dbReference type="NCBI Taxonomy" id="154046"/>
    <lineage>
        <taxon>Bacteria</taxon>
        <taxon>Bacillati</taxon>
        <taxon>Bacillota</taxon>
        <taxon>Clostridia</taxon>
        <taxon>Lachnospirales</taxon>
        <taxon>Lachnospiraceae</taxon>
        <taxon>Hungatella</taxon>
    </lineage>
</organism>
<dbReference type="EC" id="3.5.4.-" evidence="2"/>
<name>A0A174E4U0_9FIRM</name>
<dbReference type="GO" id="GO:0019239">
    <property type="term" value="F:deaminase activity"/>
    <property type="evidence" value="ECO:0007669"/>
    <property type="project" value="TreeGrafter"/>
</dbReference>
<dbReference type="PANTHER" id="PTHR11803">
    <property type="entry name" value="2-IMINOBUTANOATE/2-IMINOPROPANOATE DEAMINASE RIDA"/>
    <property type="match status" value="1"/>
</dbReference>
<accession>A0A174E4U0</accession>
<dbReference type="EMBL" id="CYZE01000005">
    <property type="protein sequence ID" value="CUO31528.1"/>
    <property type="molecule type" value="Genomic_DNA"/>
</dbReference>
<keyword evidence="2" id="KW-0378">Hydrolase</keyword>
<comment type="similarity">
    <text evidence="1">Belongs to the RutC family.</text>
</comment>
<dbReference type="SUPFAM" id="SSF55298">
    <property type="entry name" value="YjgF-like"/>
    <property type="match status" value="1"/>
</dbReference>
<dbReference type="NCBIfam" id="TIGR00004">
    <property type="entry name" value="Rid family detoxifying hydrolase"/>
    <property type="match status" value="1"/>
</dbReference>
<reference evidence="2 3" key="1">
    <citation type="submission" date="2015-09" db="EMBL/GenBank/DDBJ databases">
        <authorList>
            <consortium name="Pathogen Informatics"/>
        </authorList>
    </citation>
    <scope>NUCLEOTIDE SEQUENCE [LARGE SCALE GENOMIC DNA]</scope>
    <source>
        <strain evidence="2 3">2789STDY5608850</strain>
    </source>
</reference>
<dbReference type="Gene3D" id="3.30.1330.40">
    <property type="entry name" value="RutC-like"/>
    <property type="match status" value="1"/>
</dbReference>
<dbReference type="CDD" id="cd00448">
    <property type="entry name" value="YjgF_YER057c_UK114_family"/>
    <property type="match status" value="1"/>
</dbReference>
<proteinExistence type="inferred from homology"/>
<dbReference type="RefSeq" id="WP_055655401.1">
    <property type="nucleotide sequence ID" value="NZ_CABIXC010000005.1"/>
</dbReference>
<dbReference type="AlphaFoldDB" id="A0A174E4U0"/>
<protein>
    <submittedName>
        <fullName evidence="2">Endoribonuclease L-PSP</fullName>
        <ecNumber evidence="2">3.5.4.-</ecNumber>
    </submittedName>
</protein>
<dbReference type="InterPro" id="IPR019897">
    <property type="entry name" value="RidA_CS"/>
</dbReference>
<dbReference type="Proteomes" id="UP000095651">
    <property type="component" value="Unassembled WGS sequence"/>
</dbReference>
<gene>
    <name evidence="2" type="primary">ridA_1</name>
    <name evidence="2" type="ORF">ERS852407_02450</name>
</gene>
<evidence type="ECO:0000313" key="2">
    <source>
        <dbReference type="EMBL" id="CUO31528.1"/>
    </source>
</evidence>
<dbReference type="InterPro" id="IPR006175">
    <property type="entry name" value="YjgF/YER057c/UK114"/>
</dbReference>
<dbReference type="PANTHER" id="PTHR11803:SF39">
    <property type="entry name" value="2-IMINOBUTANOATE_2-IMINOPROPANOATE DEAMINASE"/>
    <property type="match status" value="1"/>
</dbReference>
<sequence>MKKVLATEKAPAAIGPYSQAVRGGDYVYVSGQLPIDPATGAFAGEDIASQTKQSLTNIKAILESEGLTMANVVKTTVLLQNIGDFGAMNEVYATFFEGACPARAAFEVAALPKAALVEIEAIAYCGE</sequence>
<dbReference type="GO" id="GO:0005829">
    <property type="term" value="C:cytosol"/>
    <property type="evidence" value="ECO:0007669"/>
    <property type="project" value="TreeGrafter"/>
</dbReference>